<reference evidence="5" key="2">
    <citation type="submission" date="2025-09" db="UniProtKB">
        <authorList>
            <consortium name="Ensembl"/>
        </authorList>
    </citation>
    <scope>IDENTIFICATION</scope>
</reference>
<evidence type="ECO:0000259" key="4">
    <source>
        <dbReference type="PROSITE" id="PS51465"/>
    </source>
</evidence>
<keyword evidence="6" id="KW-1185">Reference proteome</keyword>
<protein>
    <recommendedName>
        <fullName evidence="4">Kazal-like domain-containing protein</fullName>
    </recommendedName>
</protein>
<reference evidence="5" key="1">
    <citation type="submission" date="2025-08" db="UniProtKB">
        <authorList>
            <consortium name="Ensembl"/>
        </authorList>
    </citation>
    <scope>IDENTIFICATION</scope>
</reference>
<keyword evidence="3" id="KW-1015">Disulfide bond</keyword>
<feature type="domain" description="Kazal-like" evidence="4">
    <location>
        <begin position="29"/>
        <end position="81"/>
    </location>
</feature>
<dbReference type="Ensembl" id="ENSBJAT00000010972.1">
    <property type="protein sequence ID" value="ENSBJAP00000010671.1"/>
    <property type="gene ID" value="ENSBJAG00000007265.1"/>
</dbReference>
<dbReference type="AlphaFoldDB" id="A0A8C0B289"/>
<dbReference type="CDD" id="cd00104">
    <property type="entry name" value="KAZAL_FS"/>
    <property type="match status" value="1"/>
</dbReference>
<dbReference type="Pfam" id="PF07648">
    <property type="entry name" value="Kazal_2"/>
    <property type="match status" value="1"/>
</dbReference>
<evidence type="ECO:0000313" key="6">
    <source>
        <dbReference type="Proteomes" id="UP000694555"/>
    </source>
</evidence>
<name>A0A8C0B289_9AVES</name>
<dbReference type="GO" id="GO:0030198">
    <property type="term" value="P:extracellular matrix organization"/>
    <property type="evidence" value="ECO:0007669"/>
    <property type="project" value="TreeGrafter"/>
</dbReference>
<evidence type="ECO:0000256" key="3">
    <source>
        <dbReference type="ARBA" id="ARBA00023157"/>
    </source>
</evidence>
<dbReference type="Gene3D" id="3.30.60.30">
    <property type="match status" value="1"/>
</dbReference>
<evidence type="ECO:0000313" key="5">
    <source>
        <dbReference type="Ensembl" id="ENSBJAP00000010671.1"/>
    </source>
</evidence>
<dbReference type="PROSITE" id="PS51465">
    <property type="entry name" value="KAZAL_2"/>
    <property type="match status" value="1"/>
</dbReference>
<dbReference type="PANTHER" id="PTHR12352">
    <property type="entry name" value="SECRETED MODULAR CALCIUM-BINDING PROTEIN"/>
    <property type="match status" value="1"/>
</dbReference>
<dbReference type="Proteomes" id="UP000694555">
    <property type="component" value="Unplaced"/>
</dbReference>
<evidence type="ECO:0000256" key="1">
    <source>
        <dbReference type="ARBA" id="ARBA00004613"/>
    </source>
</evidence>
<dbReference type="GO" id="GO:0050840">
    <property type="term" value="F:extracellular matrix binding"/>
    <property type="evidence" value="ECO:0007669"/>
    <property type="project" value="TreeGrafter"/>
</dbReference>
<dbReference type="GO" id="GO:0008201">
    <property type="term" value="F:heparin binding"/>
    <property type="evidence" value="ECO:0007669"/>
    <property type="project" value="TreeGrafter"/>
</dbReference>
<organism evidence="5 6">
    <name type="scientific">Buteo japonicus</name>
    <dbReference type="NCBI Taxonomy" id="224669"/>
    <lineage>
        <taxon>Eukaryota</taxon>
        <taxon>Metazoa</taxon>
        <taxon>Chordata</taxon>
        <taxon>Craniata</taxon>
        <taxon>Vertebrata</taxon>
        <taxon>Euteleostomi</taxon>
        <taxon>Archelosauria</taxon>
        <taxon>Archosauria</taxon>
        <taxon>Dinosauria</taxon>
        <taxon>Saurischia</taxon>
        <taxon>Theropoda</taxon>
        <taxon>Coelurosauria</taxon>
        <taxon>Aves</taxon>
        <taxon>Neognathae</taxon>
        <taxon>Neoaves</taxon>
        <taxon>Telluraves</taxon>
        <taxon>Accipitrimorphae</taxon>
        <taxon>Accipitriformes</taxon>
        <taxon>Accipitridae</taxon>
        <taxon>Accipitrinae</taxon>
        <taxon>Buteo</taxon>
    </lineage>
</organism>
<dbReference type="GO" id="GO:0005604">
    <property type="term" value="C:basement membrane"/>
    <property type="evidence" value="ECO:0007669"/>
    <property type="project" value="TreeGrafter"/>
</dbReference>
<proteinExistence type="predicted"/>
<dbReference type="InterPro" id="IPR036058">
    <property type="entry name" value="Kazal_dom_sf"/>
</dbReference>
<sequence>HPQVFLCWAAFQPLFPKPVALHGFLRVDQDKDRECSLDCAGSPQKSLCASDGRTFLSRCEFQRAKCKDPQLEIAYRGNCKGEQIKVSLDHNEK</sequence>
<accession>A0A8C0B289</accession>
<dbReference type="FunFam" id="3.30.60.30:FF:000012">
    <property type="entry name" value="SPARC-related modular calcium binding protein 1"/>
    <property type="match status" value="1"/>
</dbReference>
<dbReference type="SUPFAM" id="SSF100895">
    <property type="entry name" value="Kazal-type serine protease inhibitors"/>
    <property type="match status" value="1"/>
</dbReference>
<dbReference type="SMART" id="SM00280">
    <property type="entry name" value="KAZAL"/>
    <property type="match status" value="1"/>
</dbReference>
<evidence type="ECO:0000256" key="2">
    <source>
        <dbReference type="ARBA" id="ARBA00022525"/>
    </source>
</evidence>
<dbReference type="InterPro" id="IPR051950">
    <property type="entry name" value="Dev_reg/Prot_inhib"/>
</dbReference>
<dbReference type="GO" id="GO:0005615">
    <property type="term" value="C:extracellular space"/>
    <property type="evidence" value="ECO:0007669"/>
    <property type="project" value="TreeGrafter"/>
</dbReference>
<keyword evidence="2" id="KW-0964">Secreted</keyword>
<comment type="subcellular location">
    <subcellularLocation>
        <location evidence="1">Secreted</location>
    </subcellularLocation>
</comment>
<dbReference type="InterPro" id="IPR002350">
    <property type="entry name" value="Kazal_dom"/>
</dbReference>
<dbReference type="PANTHER" id="PTHR12352:SF21">
    <property type="entry name" value="SPARC-RELATED MODULAR CALCIUM-BINDING PROTEIN 2"/>
    <property type="match status" value="1"/>
</dbReference>